<dbReference type="Proteomes" id="UP000779507">
    <property type="component" value="Unassembled WGS sequence"/>
</dbReference>
<dbReference type="InterPro" id="IPR009959">
    <property type="entry name" value="Cyclase_SnoaL-like"/>
</dbReference>
<evidence type="ECO:0000313" key="1">
    <source>
        <dbReference type="EMBL" id="NRT21151.1"/>
    </source>
</evidence>
<dbReference type="InterPro" id="IPR032710">
    <property type="entry name" value="NTF2-like_dom_sf"/>
</dbReference>
<comment type="caution">
    <text evidence="1">The sequence shown here is derived from an EMBL/GenBank/DDBJ whole genome shotgun (WGS) entry which is preliminary data.</text>
</comment>
<dbReference type="RefSeq" id="WP_173811909.1">
    <property type="nucleotide sequence ID" value="NZ_JABSNP010000026.1"/>
</dbReference>
<dbReference type="Gene3D" id="3.10.450.50">
    <property type="match status" value="1"/>
</dbReference>
<dbReference type="EMBL" id="JABSNP010000026">
    <property type="protein sequence ID" value="NRT21151.1"/>
    <property type="molecule type" value="Genomic_DNA"/>
</dbReference>
<keyword evidence="2" id="KW-1185">Reference proteome</keyword>
<name>A0ABX2FVD7_9BACT</name>
<protein>
    <submittedName>
        <fullName evidence="1">Ester cyclase</fullName>
    </submittedName>
</protein>
<dbReference type="Pfam" id="PF07366">
    <property type="entry name" value="SnoaL"/>
    <property type="match status" value="1"/>
</dbReference>
<sequence>MTQLTNQAIIEGLYEAVNQRNFDYLAALGAPESEWFDVPYNFTDTGESAIVRPWKGWFDIFPDSISEVRSIVSLGDHVVAQGITRATQRGVFPSPAGDLLPNGGRMEVYFCDVYRLANGKIIRADSYFDFYGILKQLAPEKA</sequence>
<gene>
    <name evidence="1" type="ORF">HNP98_003996</name>
</gene>
<proteinExistence type="predicted"/>
<organism evidence="1 2">
    <name type="scientific">Hymenobacter caeli</name>
    <dbReference type="NCBI Taxonomy" id="2735894"/>
    <lineage>
        <taxon>Bacteria</taxon>
        <taxon>Pseudomonadati</taxon>
        <taxon>Bacteroidota</taxon>
        <taxon>Cytophagia</taxon>
        <taxon>Cytophagales</taxon>
        <taxon>Hymenobacteraceae</taxon>
        <taxon>Hymenobacter</taxon>
    </lineage>
</organism>
<accession>A0ABX2FVD7</accession>
<evidence type="ECO:0000313" key="2">
    <source>
        <dbReference type="Proteomes" id="UP000779507"/>
    </source>
</evidence>
<dbReference type="SUPFAM" id="SSF54427">
    <property type="entry name" value="NTF2-like"/>
    <property type="match status" value="1"/>
</dbReference>
<reference evidence="1 2" key="1">
    <citation type="submission" date="2020-05" db="EMBL/GenBank/DDBJ databases">
        <title>Genomic Encyclopedia of Type Strains, Phase IV (KMG-V): Genome sequencing to study the core and pangenomes of soil and plant-associated prokaryotes.</title>
        <authorList>
            <person name="Whitman W."/>
        </authorList>
    </citation>
    <scope>NUCLEOTIDE SEQUENCE [LARGE SCALE GENOMIC DNA]</scope>
    <source>
        <strain evidence="1 2">9A</strain>
    </source>
</reference>